<dbReference type="AlphaFoldDB" id="A0A1V6UAE5"/>
<evidence type="ECO:0000313" key="1">
    <source>
        <dbReference type="EMBL" id="OQE35447.1"/>
    </source>
</evidence>
<protein>
    <submittedName>
        <fullName evidence="1">Uncharacterized protein</fullName>
    </submittedName>
</protein>
<comment type="caution">
    <text evidence="1">The sequence shown here is derived from an EMBL/GenBank/DDBJ whole genome shotgun (WGS) entry which is preliminary data.</text>
</comment>
<dbReference type="Proteomes" id="UP000191500">
    <property type="component" value="Unassembled WGS sequence"/>
</dbReference>
<organism evidence="1 2">
    <name type="scientific">Penicillium coprophilum</name>
    <dbReference type="NCBI Taxonomy" id="36646"/>
    <lineage>
        <taxon>Eukaryota</taxon>
        <taxon>Fungi</taxon>
        <taxon>Dikarya</taxon>
        <taxon>Ascomycota</taxon>
        <taxon>Pezizomycotina</taxon>
        <taxon>Eurotiomycetes</taxon>
        <taxon>Eurotiomycetidae</taxon>
        <taxon>Eurotiales</taxon>
        <taxon>Aspergillaceae</taxon>
        <taxon>Penicillium</taxon>
    </lineage>
</organism>
<dbReference type="EMBL" id="MDDG01000013">
    <property type="protein sequence ID" value="OQE35447.1"/>
    <property type="molecule type" value="Genomic_DNA"/>
</dbReference>
<proteinExistence type="predicted"/>
<name>A0A1V6UAE5_9EURO</name>
<sequence>MAPTTAEHDSDVAFLTQQTQRNIPTLPIYLATLWCLQSFRISFRDWDNALSFKPRCWVDTVASQMCARCSETKSKCESVYRGIRGHVFELMALLEFAKQYWLNDDNASNASLVRLSISMPLGYLLTCDQDAKAAYSTWCNDREHLTYPGTLLITNLAQKYASQATEHLRLPLGEEGRIHWAAAICALYDAVESAVRSHSERVCATQCDQESECFHLMECTTKLDEKFPLQRPEL</sequence>
<evidence type="ECO:0000313" key="2">
    <source>
        <dbReference type="Proteomes" id="UP000191500"/>
    </source>
</evidence>
<keyword evidence="2" id="KW-1185">Reference proteome</keyword>
<dbReference type="STRING" id="36646.A0A1V6UAE5"/>
<reference evidence="2" key="1">
    <citation type="journal article" date="2017" name="Nat. Microbiol.">
        <title>Global analysis of biosynthetic gene clusters reveals vast potential of secondary metabolite production in Penicillium species.</title>
        <authorList>
            <person name="Nielsen J.C."/>
            <person name="Grijseels S."/>
            <person name="Prigent S."/>
            <person name="Ji B."/>
            <person name="Dainat J."/>
            <person name="Nielsen K.F."/>
            <person name="Frisvad J.C."/>
            <person name="Workman M."/>
            <person name="Nielsen J."/>
        </authorList>
    </citation>
    <scope>NUCLEOTIDE SEQUENCE [LARGE SCALE GENOMIC DNA]</scope>
    <source>
        <strain evidence="2">IBT 31321</strain>
    </source>
</reference>
<gene>
    <name evidence="1" type="ORF">PENCOP_c013G07460</name>
</gene>
<accession>A0A1V6UAE5</accession>